<dbReference type="AlphaFoldDB" id="A0A4Q6XVF4"/>
<gene>
    <name evidence="1" type="ORF">EWE75_11260</name>
</gene>
<dbReference type="EMBL" id="SGIS01000015">
    <property type="protein sequence ID" value="RZF64330.1"/>
    <property type="molecule type" value="Genomic_DNA"/>
</dbReference>
<protein>
    <submittedName>
        <fullName evidence="1">Uncharacterized protein</fullName>
    </submittedName>
</protein>
<evidence type="ECO:0000313" key="2">
    <source>
        <dbReference type="Proteomes" id="UP000292085"/>
    </source>
</evidence>
<sequence length="505" mass="55553">MDALPQWTSKIDKRGLDPLGMQNAGVVLYQALLPGISNITLRMRYYGFFCWLSDAYARRGVTTDFELWRQWVRRAEALFALVCADATGQVGVGGIDWAFQTLQNGDDVIDFSVAASNDASVKRYLIQSLGVFGAAYYTQMQEMGLFEPGPNGIQRVTVDAGLAAANAFRASIGSDLERMFTDTVDAARVDRATLAALHPIVPSRIPDPSDERVAYEDTLFAAGSESMATDRSRRASLSLILDVTSREGERPTPESVRWALFDSPAVALPVDLESQRLLWESYQCQDLFQVAAASLLAWAIAVMGATEEGATLAEIQAAVVARLADTDAATAGGTWADLRDATDVAAFAWRGAWTRLTGRRGSPEEKAWDAVRLVAALHRRVVVRDDLSGTIRKAIPVNGQARSIVTELRWFDRQDDRSVAEAIGEYVVQRAVLRHSWVAMQKLRRQRDYTFLFEARDGRLVSLNGYQPVPTTPRLAPAIQFLEDVHLVAPDGLTARGRALLGANR</sequence>
<evidence type="ECO:0000313" key="1">
    <source>
        <dbReference type="EMBL" id="RZF64330.1"/>
    </source>
</evidence>
<organism evidence="1 2">
    <name type="scientific">Sphingomonas populi</name>
    <dbReference type="NCBI Taxonomy" id="2484750"/>
    <lineage>
        <taxon>Bacteria</taxon>
        <taxon>Pseudomonadati</taxon>
        <taxon>Pseudomonadota</taxon>
        <taxon>Alphaproteobacteria</taxon>
        <taxon>Sphingomonadales</taxon>
        <taxon>Sphingomonadaceae</taxon>
        <taxon>Sphingomonas</taxon>
    </lineage>
</organism>
<keyword evidence="2" id="KW-1185">Reference proteome</keyword>
<dbReference type="Proteomes" id="UP000292085">
    <property type="component" value="Unassembled WGS sequence"/>
</dbReference>
<dbReference type="RefSeq" id="WP_130157452.1">
    <property type="nucleotide sequence ID" value="NZ_SGIS01000015.1"/>
</dbReference>
<accession>A0A4Q6XVF4</accession>
<dbReference type="OrthoDB" id="1078940at2"/>
<reference evidence="1 2" key="1">
    <citation type="submission" date="2019-02" db="EMBL/GenBank/DDBJ databases">
        <authorList>
            <person name="Li Y."/>
        </authorList>
    </citation>
    <scope>NUCLEOTIDE SEQUENCE [LARGE SCALE GENOMIC DNA]</scope>
    <source>
        <strain evidence="1 2">3-7</strain>
    </source>
</reference>
<comment type="caution">
    <text evidence="1">The sequence shown here is derived from an EMBL/GenBank/DDBJ whole genome shotgun (WGS) entry which is preliminary data.</text>
</comment>
<name>A0A4Q6XVF4_9SPHN</name>
<proteinExistence type="predicted"/>